<feature type="transmembrane region" description="Helical" evidence="6">
    <location>
        <begin position="192"/>
        <end position="211"/>
    </location>
</feature>
<evidence type="ECO:0000256" key="6">
    <source>
        <dbReference type="SAM" id="Phobius"/>
    </source>
</evidence>
<dbReference type="Proteomes" id="UP000309215">
    <property type="component" value="Unassembled WGS sequence"/>
</dbReference>
<gene>
    <name evidence="8" type="ORF">E8A74_33425</name>
</gene>
<keyword evidence="3 6" id="KW-0812">Transmembrane</keyword>
<dbReference type="PANTHER" id="PTHR12778:SF10">
    <property type="entry name" value="MAJOR FACILITATOR SUPERFAMILY DOMAIN-CONTAINING PROTEIN 3"/>
    <property type="match status" value="1"/>
</dbReference>
<feature type="domain" description="Major facilitator superfamily (MFS) profile" evidence="7">
    <location>
        <begin position="32"/>
        <end position="425"/>
    </location>
</feature>
<comment type="caution">
    <text evidence="8">The sequence shown here is derived from an EMBL/GenBank/DDBJ whole genome shotgun (WGS) entry which is preliminary data.</text>
</comment>
<dbReference type="InterPro" id="IPR004752">
    <property type="entry name" value="AmpG_permease/AT-1"/>
</dbReference>
<dbReference type="GO" id="GO:0022857">
    <property type="term" value="F:transmembrane transporter activity"/>
    <property type="evidence" value="ECO:0007669"/>
    <property type="project" value="InterPro"/>
</dbReference>
<evidence type="ECO:0000256" key="1">
    <source>
        <dbReference type="ARBA" id="ARBA00004141"/>
    </source>
</evidence>
<evidence type="ECO:0000256" key="2">
    <source>
        <dbReference type="ARBA" id="ARBA00022448"/>
    </source>
</evidence>
<dbReference type="RefSeq" id="WP_136933185.1">
    <property type="nucleotide sequence ID" value="NZ_SSMQ01000045.1"/>
</dbReference>
<feature type="transmembrane region" description="Helical" evidence="6">
    <location>
        <begin position="308"/>
        <end position="326"/>
    </location>
</feature>
<evidence type="ECO:0000313" key="9">
    <source>
        <dbReference type="Proteomes" id="UP000309215"/>
    </source>
</evidence>
<feature type="transmembrane region" description="Helical" evidence="6">
    <location>
        <begin position="102"/>
        <end position="121"/>
    </location>
</feature>
<evidence type="ECO:0000313" key="8">
    <source>
        <dbReference type="EMBL" id="TKD00632.1"/>
    </source>
</evidence>
<evidence type="ECO:0000256" key="5">
    <source>
        <dbReference type="ARBA" id="ARBA00023136"/>
    </source>
</evidence>
<sequence>MSEPAENLYAAPEATAPPKPRGKTLADSRILRFVFFGLMYFAQGIPWGFLAGGYRVFLIDRGLSNEALGTVMGIAYLPWSFKVFLGPLLDRYRGGRFGRRRPFILLAELLMGLPLLALAAADPNRLGVINVLLFVHNSFAALQDVASDGLAVDILPADETGRANSIMWAAKIIGVAIGAGGAKLAKHIGWEATFVAMALPVWVIMLAPLLVRERPRSEGAELAPEGKRLNVKELVRTLRFWPGLGGFVIGFCAPAGFALVGTFTTRLYRKDLGLSEEALWALSTFDAPAGVVGSLVGGALADRFGKRSIMAVSMLLIGLVMATFAAHPELWPRFGFLVAYQVAHQFAYCMYSAATLGFFMTISNPALGATHFTAYMAMTNLCYSFTAWYGGWLADRMGYSRAILIAAFVQVVAIPLLLLCDPKKAEAYFRGEKDAQTATPA</sequence>
<dbReference type="EMBL" id="SSMQ01000045">
    <property type="protein sequence ID" value="TKD00632.1"/>
    <property type="molecule type" value="Genomic_DNA"/>
</dbReference>
<dbReference type="Gene3D" id="1.20.1250.20">
    <property type="entry name" value="MFS general substrate transporter like domains"/>
    <property type="match status" value="2"/>
</dbReference>
<feature type="transmembrane region" description="Helical" evidence="6">
    <location>
        <begin position="402"/>
        <end position="420"/>
    </location>
</feature>
<accession>A0A4U1J118</accession>
<feature type="transmembrane region" description="Helical" evidence="6">
    <location>
        <begin position="338"/>
        <end position="360"/>
    </location>
</feature>
<reference evidence="8 9" key="1">
    <citation type="submission" date="2019-04" db="EMBL/GenBank/DDBJ databases">
        <authorList>
            <person name="Li Y."/>
            <person name="Wang J."/>
        </authorList>
    </citation>
    <scope>NUCLEOTIDE SEQUENCE [LARGE SCALE GENOMIC DNA]</scope>
    <source>
        <strain evidence="8 9">DSM 14668</strain>
    </source>
</reference>
<dbReference type="InterPro" id="IPR036259">
    <property type="entry name" value="MFS_trans_sf"/>
</dbReference>
<name>A0A4U1J118_9BACT</name>
<dbReference type="SUPFAM" id="SSF103473">
    <property type="entry name" value="MFS general substrate transporter"/>
    <property type="match status" value="1"/>
</dbReference>
<feature type="transmembrane region" description="Helical" evidence="6">
    <location>
        <begin position="279"/>
        <end position="301"/>
    </location>
</feature>
<dbReference type="Pfam" id="PF07690">
    <property type="entry name" value="MFS_1"/>
    <property type="match status" value="1"/>
</dbReference>
<dbReference type="AlphaFoldDB" id="A0A4U1J118"/>
<evidence type="ECO:0000256" key="3">
    <source>
        <dbReference type="ARBA" id="ARBA00022692"/>
    </source>
</evidence>
<proteinExistence type="predicted"/>
<feature type="transmembrane region" description="Helical" evidence="6">
    <location>
        <begin position="30"/>
        <end position="50"/>
    </location>
</feature>
<dbReference type="InterPro" id="IPR020846">
    <property type="entry name" value="MFS_dom"/>
</dbReference>
<dbReference type="InterPro" id="IPR011701">
    <property type="entry name" value="MFS"/>
</dbReference>
<keyword evidence="5 6" id="KW-0472">Membrane</keyword>
<evidence type="ECO:0000259" key="7">
    <source>
        <dbReference type="PROSITE" id="PS50850"/>
    </source>
</evidence>
<dbReference type="GO" id="GO:0016020">
    <property type="term" value="C:membrane"/>
    <property type="evidence" value="ECO:0007669"/>
    <property type="project" value="UniProtKB-SubCell"/>
</dbReference>
<feature type="transmembrane region" description="Helical" evidence="6">
    <location>
        <begin position="70"/>
        <end position="90"/>
    </location>
</feature>
<keyword evidence="9" id="KW-1185">Reference proteome</keyword>
<dbReference type="OrthoDB" id="9812189at2"/>
<comment type="subcellular location">
    <subcellularLocation>
        <location evidence="1">Membrane</location>
        <topology evidence="1">Multi-pass membrane protein</topology>
    </subcellularLocation>
</comment>
<dbReference type="PANTHER" id="PTHR12778">
    <property type="entry name" value="SOLUTE CARRIER FAMILY 33 ACETYL-COA TRANSPORTER -RELATED"/>
    <property type="match status" value="1"/>
</dbReference>
<organism evidence="8 9">
    <name type="scientific">Polyangium fumosum</name>
    <dbReference type="NCBI Taxonomy" id="889272"/>
    <lineage>
        <taxon>Bacteria</taxon>
        <taxon>Pseudomonadati</taxon>
        <taxon>Myxococcota</taxon>
        <taxon>Polyangia</taxon>
        <taxon>Polyangiales</taxon>
        <taxon>Polyangiaceae</taxon>
        <taxon>Polyangium</taxon>
    </lineage>
</organism>
<keyword evidence="4 6" id="KW-1133">Transmembrane helix</keyword>
<feature type="transmembrane region" description="Helical" evidence="6">
    <location>
        <begin position="372"/>
        <end position="390"/>
    </location>
</feature>
<feature type="transmembrane region" description="Helical" evidence="6">
    <location>
        <begin position="238"/>
        <end position="259"/>
    </location>
</feature>
<dbReference type="PROSITE" id="PS50850">
    <property type="entry name" value="MFS"/>
    <property type="match status" value="1"/>
</dbReference>
<evidence type="ECO:0000256" key="4">
    <source>
        <dbReference type="ARBA" id="ARBA00022989"/>
    </source>
</evidence>
<keyword evidence="2" id="KW-0813">Transport</keyword>
<protein>
    <submittedName>
        <fullName evidence="8">MFS transporter</fullName>
    </submittedName>
</protein>